<reference evidence="1" key="1">
    <citation type="submission" date="2020-06" db="EMBL/GenBank/DDBJ databases">
        <authorList>
            <consortium name="Plant Systems Biology data submission"/>
        </authorList>
    </citation>
    <scope>NUCLEOTIDE SEQUENCE</scope>
    <source>
        <strain evidence="1">D6</strain>
    </source>
</reference>
<accession>A0A9N8DIB8</accession>
<keyword evidence="2" id="KW-1185">Reference proteome</keyword>
<protein>
    <submittedName>
        <fullName evidence="1">Exocyst complex component</fullName>
    </submittedName>
</protein>
<dbReference type="AlphaFoldDB" id="A0A9N8DIB8"/>
<dbReference type="PANTHER" id="PTHR21292">
    <property type="entry name" value="EXOCYST COMPLEX COMPONENT SEC6-RELATED"/>
    <property type="match status" value="1"/>
</dbReference>
<dbReference type="GO" id="GO:0051601">
    <property type="term" value="P:exocyst localization"/>
    <property type="evidence" value="ECO:0007669"/>
    <property type="project" value="TreeGrafter"/>
</dbReference>
<organism evidence="1 2">
    <name type="scientific">Seminavis robusta</name>
    <dbReference type="NCBI Taxonomy" id="568900"/>
    <lineage>
        <taxon>Eukaryota</taxon>
        <taxon>Sar</taxon>
        <taxon>Stramenopiles</taxon>
        <taxon>Ochrophyta</taxon>
        <taxon>Bacillariophyta</taxon>
        <taxon>Bacillariophyceae</taxon>
        <taxon>Bacillariophycidae</taxon>
        <taxon>Naviculales</taxon>
        <taxon>Naviculaceae</taxon>
        <taxon>Seminavis</taxon>
    </lineage>
</organism>
<dbReference type="InterPro" id="IPR010326">
    <property type="entry name" value="EXOC3/Sec6"/>
</dbReference>
<evidence type="ECO:0000313" key="2">
    <source>
        <dbReference type="Proteomes" id="UP001153069"/>
    </source>
</evidence>
<dbReference type="Proteomes" id="UP001153069">
    <property type="component" value="Unassembled WGS sequence"/>
</dbReference>
<dbReference type="GO" id="GO:0006887">
    <property type="term" value="P:exocytosis"/>
    <property type="evidence" value="ECO:0007669"/>
    <property type="project" value="InterPro"/>
</dbReference>
<dbReference type="GO" id="GO:0000145">
    <property type="term" value="C:exocyst"/>
    <property type="evidence" value="ECO:0007669"/>
    <property type="project" value="InterPro"/>
</dbReference>
<proteinExistence type="predicted"/>
<dbReference type="GO" id="GO:0000149">
    <property type="term" value="F:SNARE binding"/>
    <property type="evidence" value="ECO:0007669"/>
    <property type="project" value="TreeGrafter"/>
</dbReference>
<name>A0A9N8DIB8_9STRA</name>
<sequence>MGPPKLSVSSGTSWLSGMSMTSQTDSAVLQSFFGSMNPRDFMETTPISEHIADVNSVGMNARMKRHLQPKVVTPPRRSMAMEVSSPQRGQDWSVPVSKFLQGFRVQAAASLSNAYRTHHPMNRSVTTGILTTSLAEDIFFLVDVQLNVLHDFLEDAGILNSDDGEDVIEDALLAIFRCIWAEQTRHRETFLTSFDMCCATANDFFRMMTRIEDLMTDLELKYPFLEWNALDGDTKTEVIRREANDLATLFVSDAVYASQSSHLYVMRNVRESTVTEELFSRDWEDRYTHNEVILTMLRGFEEYNNDLQNFLCNDFLYHKVVVALVRATVCFFVELLLKKSSYVRRKSTKKFGKSEEDRRKALPFACPARALCRMMYDIRFLQDYFHKISQDSQPLTRVVANEMNTLTIIHEFLGLAVGHTGLDSLEEFMVVIHKRSGANADVTRHFLNDLWFLAAPHEEKERINNTFALMKGELEMVSARMKESIKKPKMGNHPDGREVTPQLENTLREYYEDRIWQEKISGCGGMLKAHHMR</sequence>
<gene>
    <name evidence="1" type="ORF">SEMRO_142_G066320.1</name>
</gene>
<comment type="caution">
    <text evidence="1">The sequence shown here is derived from an EMBL/GenBank/DDBJ whole genome shotgun (WGS) entry which is preliminary data.</text>
</comment>
<dbReference type="PANTHER" id="PTHR21292:SF1">
    <property type="entry name" value="EXOCYST COMPLEX COMPONENT 3"/>
    <property type="match status" value="1"/>
</dbReference>
<evidence type="ECO:0000313" key="1">
    <source>
        <dbReference type="EMBL" id="CAB9502656.1"/>
    </source>
</evidence>
<dbReference type="OrthoDB" id="10604397at2759"/>
<dbReference type="EMBL" id="CAICTM010000141">
    <property type="protein sequence ID" value="CAB9502656.1"/>
    <property type="molecule type" value="Genomic_DNA"/>
</dbReference>